<gene>
    <name evidence="1" type="ORF">GWI33_019044</name>
</gene>
<keyword evidence="2" id="KW-1185">Reference proteome</keyword>
<evidence type="ECO:0000313" key="1">
    <source>
        <dbReference type="EMBL" id="KAF7267762.1"/>
    </source>
</evidence>
<comment type="caution">
    <text evidence="1">The sequence shown here is derived from an EMBL/GenBank/DDBJ whole genome shotgun (WGS) entry which is preliminary data.</text>
</comment>
<name>A0A834I657_RHYFE</name>
<accession>A0A834I657</accession>
<dbReference type="PANTHER" id="PTHR46114">
    <property type="entry name" value="APPLE DOMAIN-CONTAINING PROTEIN"/>
    <property type="match status" value="1"/>
</dbReference>
<sequence>MHIFESKLNKAEKRAWVAFMKVCHNFLGNTKSDNYRQIIKELLSAYKDIRCNMLLKINFLDWQLDFFPENLGAVSDEDRKKFHQYIMQIESRYNGKWSAAMFPDFCWSIRRETPMEIMKRKKATK</sequence>
<dbReference type="EMBL" id="JAACXV010014389">
    <property type="protein sequence ID" value="KAF7267762.1"/>
    <property type="molecule type" value="Genomic_DNA"/>
</dbReference>
<dbReference type="AlphaFoldDB" id="A0A834I657"/>
<dbReference type="PANTHER" id="PTHR46114:SF1">
    <property type="entry name" value="ZAD DOMAIN-CONTAINING PROTEIN"/>
    <property type="match status" value="1"/>
</dbReference>
<reference evidence="1" key="1">
    <citation type="submission" date="2020-08" db="EMBL/GenBank/DDBJ databases">
        <title>Genome sequencing and assembly of the red palm weevil Rhynchophorus ferrugineus.</title>
        <authorList>
            <person name="Dias G.B."/>
            <person name="Bergman C.M."/>
            <person name="Manee M."/>
        </authorList>
    </citation>
    <scope>NUCLEOTIDE SEQUENCE</scope>
    <source>
        <strain evidence="1">AA-2017</strain>
        <tissue evidence="1">Whole larva</tissue>
    </source>
</reference>
<dbReference type="OrthoDB" id="6744094at2759"/>
<proteinExistence type="predicted"/>
<protein>
    <submittedName>
        <fullName evidence="1">Uncharacterized protein</fullName>
    </submittedName>
</protein>
<evidence type="ECO:0000313" key="2">
    <source>
        <dbReference type="Proteomes" id="UP000625711"/>
    </source>
</evidence>
<dbReference type="Proteomes" id="UP000625711">
    <property type="component" value="Unassembled WGS sequence"/>
</dbReference>
<organism evidence="1 2">
    <name type="scientific">Rhynchophorus ferrugineus</name>
    <name type="common">Red palm weevil</name>
    <name type="synonym">Curculio ferrugineus</name>
    <dbReference type="NCBI Taxonomy" id="354439"/>
    <lineage>
        <taxon>Eukaryota</taxon>
        <taxon>Metazoa</taxon>
        <taxon>Ecdysozoa</taxon>
        <taxon>Arthropoda</taxon>
        <taxon>Hexapoda</taxon>
        <taxon>Insecta</taxon>
        <taxon>Pterygota</taxon>
        <taxon>Neoptera</taxon>
        <taxon>Endopterygota</taxon>
        <taxon>Coleoptera</taxon>
        <taxon>Polyphaga</taxon>
        <taxon>Cucujiformia</taxon>
        <taxon>Curculionidae</taxon>
        <taxon>Dryophthorinae</taxon>
        <taxon>Rhynchophorus</taxon>
    </lineage>
</organism>